<evidence type="ECO:0000313" key="3">
    <source>
        <dbReference type="Proteomes" id="UP000693946"/>
    </source>
</evidence>
<dbReference type="InterPro" id="IPR005036">
    <property type="entry name" value="CBM21_dom"/>
</dbReference>
<dbReference type="GO" id="GO:0005979">
    <property type="term" value="P:regulation of glycogen biosynthetic process"/>
    <property type="evidence" value="ECO:0007669"/>
    <property type="project" value="TreeGrafter"/>
</dbReference>
<proteinExistence type="predicted"/>
<organism evidence="2 3">
    <name type="scientific">Solea senegalensis</name>
    <name type="common">Senegalese sole</name>
    <dbReference type="NCBI Taxonomy" id="28829"/>
    <lineage>
        <taxon>Eukaryota</taxon>
        <taxon>Metazoa</taxon>
        <taxon>Chordata</taxon>
        <taxon>Craniata</taxon>
        <taxon>Vertebrata</taxon>
        <taxon>Euteleostomi</taxon>
        <taxon>Actinopterygii</taxon>
        <taxon>Neopterygii</taxon>
        <taxon>Teleostei</taxon>
        <taxon>Neoteleostei</taxon>
        <taxon>Acanthomorphata</taxon>
        <taxon>Carangaria</taxon>
        <taxon>Pleuronectiformes</taxon>
        <taxon>Pleuronectoidei</taxon>
        <taxon>Soleidae</taxon>
        <taxon>Solea</taxon>
    </lineage>
</organism>
<dbReference type="Pfam" id="PF03370">
    <property type="entry name" value="CBM_21"/>
    <property type="match status" value="1"/>
</dbReference>
<dbReference type="Proteomes" id="UP000693946">
    <property type="component" value="Linkage Group LG18"/>
</dbReference>
<gene>
    <name evidence="2" type="ORF">JOB18_019707</name>
</gene>
<dbReference type="GO" id="GO:2001069">
    <property type="term" value="F:glycogen binding"/>
    <property type="evidence" value="ECO:0007669"/>
    <property type="project" value="TreeGrafter"/>
</dbReference>
<dbReference type="PANTHER" id="PTHR12307">
    <property type="entry name" value="PROTEIN PHOSPHATASE 1 REGULATORY SUBUNIT"/>
    <property type="match status" value="1"/>
</dbReference>
<evidence type="ECO:0000313" key="2">
    <source>
        <dbReference type="EMBL" id="KAG7506960.1"/>
    </source>
</evidence>
<sequence length="178" mass="20806">MMLDFAPPSSDYVHFRQMLDRNFVCLERCMLSDKAVVGTVKVKNLSFEKHVRLRVTFDSWKTYVDVDCAYMEETYPSSYSDTFSFELSLPQKLQPQQCVQFAVCYEVDGSEYWDSNHGNNYRVIWSSMKRSCPNGRGHYTDSCDYGIHFDPYGSPTCSHGIFPDWPSYSRYENIGPYY</sequence>
<dbReference type="PANTHER" id="PTHR12307:SF13">
    <property type="entry name" value="PROTEIN PHOSPHATASE 1 REGULATORY SUBUNIT 3B"/>
    <property type="match status" value="1"/>
</dbReference>
<dbReference type="PROSITE" id="PS51159">
    <property type="entry name" value="CBM21"/>
    <property type="match status" value="1"/>
</dbReference>
<dbReference type="GO" id="GO:0000164">
    <property type="term" value="C:protein phosphatase type 1 complex"/>
    <property type="evidence" value="ECO:0007669"/>
    <property type="project" value="TreeGrafter"/>
</dbReference>
<dbReference type="InterPro" id="IPR050782">
    <property type="entry name" value="PP1_regulatory_subunit_3"/>
</dbReference>
<dbReference type="AlphaFoldDB" id="A0AAV6RQ90"/>
<dbReference type="GO" id="GO:0008157">
    <property type="term" value="F:protein phosphatase 1 binding"/>
    <property type="evidence" value="ECO:0007669"/>
    <property type="project" value="TreeGrafter"/>
</dbReference>
<dbReference type="EMBL" id="JAGKHQ010000010">
    <property type="protein sequence ID" value="KAG7506960.1"/>
    <property type="molecule type" value="Genomic_DNA"/>
</dbReference>
<name>A0AAV6RQ90_SOLSE</name>
<reference evidence="2 3" key="1">
    <citation type="journal article" date="2021" name="Sci. Rep.">
        <title>Chromosome anchoring in Senegalese sole (Solea senegalensis) reveals sex-associated markers and genome rearrangements in flatfish.</title>
        <authorList>
            <person name="Guerrero-Cozar I."/>
            <person name="Gomez-Garrido J."/>
            <person name="Berbel C."/>
            <person name="Martinez-Blanch J.F."/>
            <person name="Alioto T."/>
            <person name="Claros M.G."/>
            <person name="Gagnaire P.A."/>
            <person name="Manchado M."/>
        </authorList>
    </citation>
    <scope>NUCLEOTIDE SEQUENCE [LARGE SCALE GENOMIC DNA]</scope>
    <source>
        <strain evidence="2">Sse05_10M</strain>
    </source>
</reference>
<protein>
    <submittedName>
        <fullName evidence="2">Phosphatase 1 regulatory subunit 3B</fullName>
    </submittedName>
</protein>
<feature type="domain" description="CBM21" evidence="1">
    <location>
        <begin position="16"/>
        <end position="124"/>
    </location>
</feature>
<keyword evidence="3" id="KW-1185">Reference proteome</keyword>
<evidence type="ECO:0000259" key="1">
    <source>
        <dbReference type="PROSITE" id="PS51159"/>
    </source>
</evidence>
<accession>A0AAV6RQ90</accession>
<comment type="caution">
    <text evidence="2">The sequence shown here is derived from an EMBL/GenBank/DDBJ whole genome shotgun (WGS) entry which is preliminary data.</text>
</comment>